<dbReference type="InterPro" id="IPR002676">
    <property type="entry name" value="RimM_N"/>
</dbReference>
<dbReference type="InterPro" id="IPR023803">
    <property type="entry name" value="Ribosomal_bS16_dom_sf"/>
</dbReference>
<dbReference type="GO" id="GO:0015935">
    <property type="term" value="C:small ribosomal subunit"/>
    <property type="evidence" value="ECO:0007669"/>
    <property type="project" value="TreeGrafter"/>
</dbReference>
<proteinExistence type="inferred from homology"/>
<keyword evidence="2" id="KW-0689">Ribosomal protein</keyword>
<dbReference type="InterPro" id="IPR009000">
    <property type="entry name" value="Transl_B-barrel_sf"/>
</dbReference>
<keyword evidence="3" id="KW-0687">Ribonucleoprotein</keyword>
<gene>
    <name evidence="7" type="ORF">DSTB1V02_LOCUS15332</name>
</gene>
<feature type="non-terminal residue" evidence="7">
    <location>
        <position position="1"/>
    </location>
</feature>
<dbReference type="NCBIfam" id="TIGR02273">
    <property type="entry name" value="16S_RimM"/>
    <property type="match status" value="1"/>
</dbReference>
<accession>A0A7R9AKZ5</accession>
<evidence type="ECO:0000256" key="4">
    <source>
        <dbReference type="ARBA" id="ARBA00035263"/>
    </source>
</evidence>
<dbReference type="SUPFAM" id="SSF54565">
    <property type="entry name" value="Ribosomal protein S16"/>
    <property type="match status" value="1"/>
</dbReference>
<dbReference type="GO" id="GO:0006364">
    <property type="term" value="P:rRNA processing"/>
    <property type="evidence" value="ECO:0007669"/>
    <property type="project" value="InterPro"/>
</dbReference>
<dbReference type="Pfam" id="PF00886">
    <property type="entry name" value="Ribosomal_S16"/>
    <property type="match status" value="1"/>
</dbReference>
<dbReference type="InterPro" id="IPR011961">
    <property type="entry name" value="RimM"/>
</dbReference>
<dbReference type="SUPFAM" id="SSF50447">
    <property type="entry name" value="Translation proteins"/>
    <property type="match status" value="1"/>
</dbReference>
<dbReference type="PANTHER" id="PTHR12919">
    <property type="entry name" value="30S RIBOSOMAL PROTEIN S16"/>
    <property type="match status" value="1"/>
</dbReference>
<evidence type="ECO:0000256" key="5">
    <source>
        <dbReference type="ARBA" id="ARBA00035438"/>
    </source>
</evidence>
<dbReference type="GO" id="GO:0006412">
    <property type="term" value="P:translation"/>
    <property type="evidence" value="ECO:0007669"/>
    <property type="project" value="InterPro"/>
</dbReference>
<name>A0A7R9AKZ5_9CRUS</name>
<feature type="domain" description="RimM N-terminal" evidence="6">
    <location>
        <begin position="79"/>
        <end position="159"/>
    </location>
</feature>
<dbReference type="EMBL" id="CAJPEV010036453">
    <property type="protein sequence ID" value="CAG0909654.1"/>
    <property type="molecule type" value="Genomic_DNA"/>
</dbReference>
<organism evidence="7">
    <name type="scientific">Darwinula stevensoni</name>
    <dbReference type="NCBI Taxonomy" id="69355"/>
    <lineage>
        <taxon>Eukaryota</taxon>
        <taxon>Metazoa</taxon>
        <taxon>Ecdysozoa</taxon>
        <taxon>Arthropoda</taxon>
        <taxon>Crustacea</taxon>
        <taxon>Oligostraca</taxon>
        <taxon>Ostracoda</taxon>
        <taxon>Podocopa</taxon>
        <taxon>Podocopida</taxon>
        <taxon>Darwinulocopina</taxon>
        <taxon>Darwinuloidea</taxon>
        <taxon>Darwinulidae</taxon>
        <taxon>Darwinula</taxon>
    </lineage>
</organism>
<evidence type="ECO:0000256" key="1">
    <source>
        <dbReference type="ARBA" id="ARBA00006668"/>
    </source>
</evidence>
<evidence type="ECO:0000259" key="6">
    <source>
        <dbReference type="Pfam" id="PF01782"/>
    </source>
</evidence>
<dbReference type="Gene3D" id="2.40.30.60">
    <property type="entry name" value="RimM"/>
    <property type="match status" value="1"/>
</dbReference>
<reference evidence="7" key="1">
    <citation type="submission" date="2020-11" db="EMBL/GenBank/DDBJ databases">
        <authorList>
            <person name="Tran Van P."/>
        </authorList>
    </citation>
    <scope>NUCLEOTIDE SEQUENCE</scope>
</reference>
<dbReference type="Pfam" id="PF01782">
    <property type="entry name" value="RimM"/>
    <property type="match status" value="1"/>
</dbReference>
<sequence>GGAKKHPFYHIVVSDKRKPRDSGYIERIGYFNPVARGQEVRLHIEQDRVAYWVACGAQPTDRVAKLLKESAETPDMITLGKISAAFGIKGWVKVFSHTHQLDGILGYAPWSLKVAGEWKPCKLLYGQVQGKSIVAQLDGVTDRTQAEKLIGCEIGVPRDRLHKLDADEYYWADLIGMDVVTVDGV</sequence>
<dbReference type="GO" id="GO:0003735">
    <property type="term" value="F:structural constituent of ribosome"/>
    <property type="evidence" value="ECO:0007669"/>
    <property type="project" value="InterPro"/>
</dbReference>
<keyword evidence="8" id="KW-1185">Reference proteome</keyword>
<feature type="non-terminal residue" evidence="7">
    <location>
        <position position="185"/>
    </location>
</feature>
<dbReference type="OrthoDB" id="407221at2759"/>
<dbReference type="PANTHER" id="PTHR12919:SF20">
    <property type="entry name" value="SMALL RIBOSOMAL SUBUNIT PROTEIN BS16M"/>
    <property type="match status" value="1"/>
</dbReference>
<evidence type="ECO:0000256" key="3">
    <source>
        <dbReference type="ARBA" id="ARBA00023274"/>
    </source>
</evidence>
<evidence type="ECO:0000256" key="2">
    <source>
        <dbReference type="ARBA" id="ARBA00022980"/>
    </source>
</evidence>
<dbReference type="GO" id="GO:0043022">
    <property type="term" value="F:ribosome binding"/>
    <property type="evidence" value="ECO:0007669"/>
    <property type="project" value="InterPro"/>
</dbReference>
<comment type="similarity">
    <text evidence="1">Belongs to the bacterial ribosomal protein bS16 family.</text>
</comment>
<evidence type="ECO:0000313" key="7">
    <source>
        <dbReference type="EMBL" id="CAD7255587.1"/>
    </source>
</evidence>
<dbReference type="Proteomes" id="UP000677054">
    <property type="component" value="Unassembled WGS sequence"/>
</dbReference>
<evidence type="ECO:0000313" key="8">
    <source>
        <dbReference type="Proteomes" id="UP000677054"/>
    </source>
</evidence>
<dbReference type="AlphaFoldDB" id="A0A7R9AKZ5"/>
<dbReference type="InterPro" id="IPR000307">
    <property type="entry name" value="Ribosomal_bS16"/>
</dbReference>
<dbReference type="Gene3D" id="3.30.1320.10">
    <property type="match status" value="1"/>
</dbReference>
<dbReference type="GO" id="GO:0005737">
    <property type="term" value="C:cytoplasm"/>
    <property type="evidence" value="ECO:0007669"/>
    <property type="project" value="UniProtKB-ARBA"/>
</dbReference>
<dbReference type="NCBIfam" id="TIGR00002">
    <property type="entry name" value="S16"/>
    <property type="match status" value="1"/>
</dbReference>
<dbReference type="InterPro" id="IPR036976">
    <property type="entry name" value="RimM_N_sf"/>
</dbReference>
<protein>
    <recommendedName>
        <fullName evidence="4">Small ribosomal subunit protein bS16m</fullName>
    </recommendedName>
    <alternativeName>
        <fullName evidence="5">28S ribosomal protein S16, mitochondrial</fullName>
    </alternativeName>
</protein>
<dbReference type="EMBL" id="LR935971">
    <property type="protein sequence ID" value="CAD7255587.1"/>
    <property type="molecule type" value="Genomic_DNA"/>
</dbReference>